<accession>A0ABU9AW96</accession>
<dbReference type="RefSeq" id="WP_341405778.1">
    <property type="nucleotide sequence ID" value="NZ_JBBUKT010000006.1"/>
</dbReference>
<sequence>MKTALLILLPIAWIASWTGIMLSLASGQAPVKAVPPELVAAVER</sequence>
<evidence type="ECO:0000313" key="2">
    <source>
        <dbReference type="Proteomes" id="UP001371305"/>
    </source>
</evidence>
<dbReference type="EMBL" id="JBBUKT010000006">
    <property type="protein sequence ID" value="MEK7952018.1"/>
    <property type="molecule type" value="Genomic_DNA"/>
</dbReference>
<reference evidence="1 2" key="1">
    <citation type="submission" date="2024-04" db="EMBL/GenBank/DDBJ databases">
        <title>Luteolibacter sp. isolated from soil.</title>
        <authorList>
            <person name="An J."/>
        </authorList>
    </citation>
    <scope>NUCLEOTIDE SEQUENCE [LARGE SCALE GENOMIC DNA]</scope>
    <source>
        <strain evidence="1 2">Y139</strain>
    </source>
</reference>
<gene>
    <name evidence="1" type="ORF">WKV53_15995</name>
</gene>
<keyword evidence="2" id="KW-1185">Reference proteome</keyword>
<name>A0ABU9AW96_9BACT</name>
<comment type="caution">
    <text evidence="1">The sequence shown here is derived from an EMBL/GenBank/DDBJ whole genome shotgun (WGS) entry which is preliminary data.</text>
</comment>
<dbReference type="Proteomes" id="UP001371305">
    <property type="component" value="Unassembled WGS sequence"/>
</dbReference>
<protein>
    <submittedName>
        <fullName evidence="1">Uncharacterized protein</fullName>
    </submittedName>
</protein>
<proteinExistence type="predicted"/>
<evidence type="ECO:0000313" key="1">
    <source>
        <dbReference type="EMBL" id="MEK7952018.1"/>
    </source>
</evidence>
<organism evidence="1 2">
    <name type="scientific">Luteolibacter soli</name>
    <dbReference type="NCBI Taxonomy" id="3135280"/>
    <lineage>
        <taxon>Bacteria</taxon>
        <taxon>Pseudomonadati</taxon>
        <taxon>Verrucomicrobiota</taxon>
        <taxon>Verrucomicrobiia</taxon>
        <taxon>Verrucomicrobiales</taxon>
        <taxon>Verrucomicrobiaceae</taxon>
        <taxon>Luteolibacter</taxon>
    </lineage>
</organism>